<dbReference type="InterPro" id="IPR006129">
    <property type="entry name" value="AdhesinB"/>
</dbReference>
<dbReference type="RefSeq" id="WP_315603191.1">
    <property type="nucleotide sequence ID" value="NZ_CP130318.1"/>
</dbReference>
<feature type="chain" id="PRO_5041645641" evidence="5">
    <location>
        <begin position="21"/>
        <end position="313"/>
    </location>
</feature>
<dbReference type="InterPro" id="IPR006127">
    <property type="entry name" value="ZnuA-like"/>
</dbReference>
<evidence type="ECO:0000256" key="5">
    <source>
        <dbReference type="SAM" id="SignalP"/>
    </source>
</evidence>
<dbReference type="Gene3D" id="3.40.50.1980">
    <property type="entry name" value="Nitrogenase molybdenum iron protein domain"/>
    <property type="match status" value="2"/>
</dbReference>
<dbReference type="PRINTS" id="PR00691">
    <property type="entry name" value="ADHESINB"/>
</dbReference>
<organism evidence="6 7">
    <name type="scientific">Paenibacillus aurantius</name>
    <dbReference type="NCBI Taxonomy" id="2918900"/>
    <lineage>
        <taxon>Bacteria</taxon>
        <taxon>Bacillati</taxon>
        <taxon>Bacillota</taxon>
        <taxon>Bacilli</taxon>
        <taxon>Bacillales</taxon>
        <taxon>Paenibacillaceae</taxon>
        <taxon>Paenibacillus</taxon>
    </lineage>
</organism>
<dbReference type="KEGG" id="paun:MJA45_17500"/>
<dbReference type="GO" id="GO:0030001">
    <property type="term" value="P:metal ion transport"/>
    <property type="evidence" value="ECO:0007669"/>
    <property type="project" value="InterPro"/>
</dbReference>
<dbReference type="AlphaFoldDB" id="A0AA96RFW1"/>
<dbReference type="PRINTS" id="PR00690">
    <property type="entry name" value="ADHESNFAMILY"/>
</dbReference>
<dbReference type="GO" id="GO:0046872">
    <property type="term" value="F:metal ion binding"/>
    <property type="evidence" value="ECO:0007669"/>
    <property type="project" value="InterPro"/>
</dbReference>
<evidence type="ECO:0000256" key="1">
    <source>
        <dbReference type="ARBA" id="ARBA00011028"/>
    </source>
</evidence>
<proteinExistence type="inferred from homology"/>
<evidence type="ECO:0000256" key="2">
    <source>
        <dbReference type="ARBA" id="ARBA00022448"/>
    </source>
</evidence>
<dbReference type="InterPro" id="IPR006128">
    <property type="entry name" value="Lipoprotein_PsaA-like"/>
</dbReference>
<dbReference type="CDD" id="cd01017">
    <property type="entry name" value="AdcA"/>
    <property type="match status" value="1"/>
</dbReference>
<evidence type="ECO:0000313" key="6">
    <source>
        <dbReference type="EMBL" id="WNQ09419.1"/>
    </source>
</evidence>
<protein>
    <submittedName>
        <fullName evidence="6">Metal ABC transporter substrate-binding protein</fullName>
    </submittedName>
</protein>
<gene>
    <name evidence="6" type="ORF">MJA45_17500</name>
</gene>
<name>A0AA96RFW1_9BACL</name>
<dbReference type="Pfam" id="PF01297">
    <property type="entry name" value="ZnuA"/>
    <property type="match status" value="1"/>
</dbReference>
<feature type="signal peptide" evidence="5">
    <location>
        <begin position="1"/>
        <end position="20"/>
    </location>
</feature>
<evidence type="ECO:0000256" key="4">
    <source>
        <dbReference type="RuleBase" id="RU003512"/>
    </source>
</evidence>
<dbReference type="SUPFAM" id="SSF53807">
    <property type="entry name" value="Helical backbone' metal receptor"/>
    <property type="match status" value="1"/>
</dbReference>
<dbReference type="PANTHER" id="PTHR42953:SF3">
    <property type="entry name" value="HIGH-AFFINITY ZINC UPTAKE SYSTEM PROTEIN ZNUA"/>
    <property type="match status" value="1"/>
</dbReference>
<sequence length="313" mass="34311">MKRTYPFIFLLLLLSAAALTGCGKGAGQAQLQEGKVNVVTSFYPLYDFAGKIGGDHANVINLVPAGVEPHDWSPKSNDIRLMTKAEMLVYQGAGFEGWVDDFLQSLPKDSKVKVVETSKSVELMKDQEEAHSGSEEHGHEGVDPHAWLSPANAKKMAGAIKDGFIQADPAHKADYEANFAELSKKFDALDASYRDSLSKVPRKEIVVSHDAFGYLCRDYGLTQKAIMGLSPDAEPTSQDMRMVNAFIKESGVKYIFFEELVSDKTAKTLAKDAGIQTLVLNPLEGLTEEEVKAGKDYFGVMETNLQNLLKALQ</sequence>
<comment type="similarity">
    <text evidence="1 4">Belongs to the bacterial solute-binding protein 9 family.</text>
</comment>
<dbReference type="EMBL" id="CP130318">
    <property type="protein sequence ID" value="WNQ09419.1"/>
    <property type="molecule type" value="Genomic_DNA"/>
</dbReference>
<dbReference type="InterPro" id="IPR050492">
    <property type="entry name" value="Bact_metal-bind_prot9"/>
</dbReference>
<dbReference type="GO" id="GO:0007155">
    <property type="term" value="P:cell adhesion"/>
    <property type="evidence" value="ECO:0007669"/>
    <property type="project" value="InterPro"/>
</dbReference>
<dbReference type="PANTHER" id="PTHR42953">
    <property type="entry name" value="HIGH-AFFINITY ZINC UPTAKE SYSTEM PROTEIN ZNUA-RELATED"/>
    <property type="match status" value="1"/>
</dbReference>
<evidence type="ECO:0000256" key="3">
    <source>
        <dbReference type="ARBA" id="ARBA00022729"/>
    </source>
</evidence>
<accession>A0AA96RFW1</accession>
<keyword evidence="3 5" id="KW-0732">Signal</keyword>
<dbReference type="PROSITE" id="PS51257">
    <property type="entry name" value="PROKAR_LIPOPROTEIN"/>
    <property type="match status" value="1"/>
</dbReference>
<reference evidence="6 7" key="1">
    <citation type="submission" date="2022-02" db="EMBL/GenBank/DDBJ databases">
        <title>Paenibacillus sp. MBLB1776 Whole Genome Shotgun Sequencing.</title>
        <authorList>
            <person name="Hwang C.Y."/>
            <person name="Cho E.-S."/>
            <person name="Seo M.-J."/>
        </authorList>
    </citation>
    <scope>NUCLEOTIDE SEQUENCE [LARGE SCALE GENOMIC DNA]</scope>
    <source>
        <strain evidence="6 7">MBLB1776</strain>
    </source>
</reference>
<keyword evidence="7" id="KW-1185">Reference proteome</keyword>
<keyword evidence="2 4" id="KW-0813">Transport</keyword>
<evidence type="ECO:0000313" key="7">
    <source>
        <dbReference type="Proteomes" id="UP001305702"/>
    </source>
</evidence>
<dbReference type="Proteomes" id="UP001305702">
    <property type="component" value="Chromosome"/>
</dbReference>